<keyword evidence="1" id="KW-1185">Reference proteome</keyword>
<organism evidence="1 2">
    <name type="scientific">Plectus sambesii</name>
    <dbReference type="NCBI Taxonomy" id="2011161"/>
    <lineage>
        <taxon>Eukaryota</taxon>
        <taxon>Metazoa</taxon>
        <taxon>Ecdysozoa</taxon>
        <taxon>Nematoda</taxon>
        <taxon>Chromadorea</taxon>
        <taxon>Plectida</taxon>
        <taxon>Plectina</taxon>
        <taxon>Plectoidea</taxon>
        <taxon>Plectidae</taxon>
        <taxon>Plectus</taxon>
    </lineage>
</organism>
<proteinExistence type="predicted"/>
<dbReference type="AlphaFoldDB" id="A0A914W6G5"/>
<dbReference type="Proteomes" id="UP000887566">
    <property type="component" value="Unplaced"/>
</dbReference>
<name>A0A914W6G5_9BILA</name>
<reference evidence="2" key="1">
    <citation type="submission" date="2022-11" db="UniProtKB">
        <authorList>
            <consortium name="WormBaseParasite"/>
        </authorList>
    </citation>
    <scope>IDENTIFICATION</scope>
</reference>
<dbReference type="WBParaSite" id="PSAMB.scaffold3165size19413.g20616.t1">
    <property type="protein sequence ID" value="PSAMB.scaffold3165size19413.g20616.t1"/>
    <property type="gene ID" value="PSAMB.scaffold3165size19413.g20616"/>
</dbReference>
<evidence type="ECO:0000313" key="2">
    <source>
        <dbReference type="WBParaSite" id="PSAMB.scaffold3165size19413.g20616.t1"/>
    </source>
</evidence>
<accession>A0A914W6G5</accession>
<evidence type="ECO:0000313" key="1">
    <source>
        <dbReference type="Proteomes" id="UP000887566"/>
    </source>
</evidence>
<sequence>MGAVEVAGSKVEAVVVGDNIELVEEAAAEAVEAAAAVVDNTGVAGVAAEVEVEVLGDSRPGEGNRVALVRVEDSMGAGQGGNKVEEGGGRSRVVEVVVAAAVADRSSSNETLVLFGNSSIAAEWDNLHCIALPEN</sequence>
<protein>
    <submittedName>
        <fullName evidence="2">Uncharacterized protein</fullName>
    </submittedName>
</protein>